<protein>
    <recommendedName>
        <fullName evidence="7">PDGLE domain-containing protein</fullName>
    </recommendedName>
</protein>
<dbReference type="AlphaFoldDB" id="F8AK49"/>
<dbReference type="InterPro" id="IPR025937">
    <property type="entry name" value="PDGLE_dom"/>
</dbReference>
<evidence type="ECO:0000256" key="2">
    <source>
        <dbReference type="ARBA" id="ARBA00022475"/>
    </source>
</evidence>
<dbReference type="eggNOG" id="arCOG03159">
    <property type="taxonomic scope" value="Archaea"/>
</dbReference>
<keyword evidence="5 6" id="KW-0472">Membrane</keyword>
<reference evidence="8" key="1">
    <citation type="submission" date="2011-05" db="EMBL/GenBank/DDBJ databases">
        <title>Complete sequence of chromosome of Methanothermococcus okinawensis IH1.</title>
        <authorList>
            <consortium name="US DOE Joint Genome Institute"/>
            <person name="Lucas S."/>
            <person name="Han J."/>
            <person name="Lapidus A."/>
            <person name="Cheng J.-F."/>
            <person name="Goodwin L."/>
            <person name="Pitluck S."/>
            <person name="Peters L."/>
            <person name="Mikhailova N."/>
            <person name="Held B."/>
            <person name="Han C."/>
            <person name="Tapia R."/>
            <person name="Land M."/>
            <person name="Hauser L."/>
            <person name="Kyrpides N."/>
            <person name="Ivanova N."/>
            <person name="Pagani I."/>
            <person name="Sieprawska-Lupa M."/>
            <person name="Takai K."/>
            <person name="Miyazaki J."/>
            <person name="Whitman W."/>
            <person name="Woyke T."/>
        </authorList>
    </citation>
    <scope>NUCLEOTIDE SEQUENCE [LARGE SCALE GENOMIC DNA]</scope>
    <source>
        <strain evidence="8">IH1</strain>
    </source>
</reference>
<feature type="transmembrane region" description="Helical" evidence="6">
    <location>
        <begin position="85"/>
        <end position="105"/>
    </location>
</feature>
<feature type="domain" description="PDGLE" evidence="7">
    <location>
        <begin position="14"/>
        <end position="109"/>
    </location>
</feature>
<sequence>MELNFNDPLVKKFLIVIGVLVVLSPLGILLTWNNGDAWGEWGVEDLSNEVHADISGLQSLSDAWSYAPLPDYDIPGWDNPTMASIGYIISAIIGVILSIAIYYALIKIVNPASRQ</sequence>
<gene>
    <name evidence="8" type="ordered locus">Metok_1453</name>
</gene>
<evidence type="ECO:0000256" key="4">
    <source>
        <dbReference type="ARBA" id="ARBA00022989"/>
    </source>
</evidence>
<dbReference type="STRING" id="647113.Metok_1453"/>
<dbReference type="EMBL" id="CP002792">
    <property type="protein sequence ID" value="AEH07416.1"/>
    <property type="molecule type" value="Genomic_DNA"/>
</dbReference>
<keyword evidence="3 6" id="KW-0812">Transmembrane</keyword>
<dbReference type="GO" id="GO:0005886">
    <property type="term" value="C:plasma membrane"/>
    <property type="evidence" value="ECO:0007669"/>
    <property type="project" value="UniProtKB-SubCell"/>
</dbReference>
<dbReference type="HOGENOM" id="CLU_174500_0_0_2"/>
<evidence type="ECO:0000256" key="3">
    <source>
        <dbReference type="ARBA" id="ARBA00022692"/>
    </source>
</evidence>
<keyword evidence="9" id="KW-1185">Reference proteome</keyword>
<evidence type="ECO:0000256" key="5">
    <source>
        <dbReference type="ARBA" id="ARBA00023136"/>
    </source>
</evidence>
<dbReference type="Proteomes" id="UP000009296">
    <property type="component" value="Chromosome"/>
</dbReference>
<evidence type="ECO:0000313" key="9">
    <source>
        <dbReference type="Proteomes" id="UP000009296"/>
    </source>
</evidence>
<dbReference type="KEGG" id="mok:Metok_1453"/>
<evidence type="ECO:0000259" key="7">
    <source>
        <dbReference type="Pfam" id="PF13190"/>
    </source>
</evidence>
<evidence type="ECO:0000256" key="1">
    <source>
        <dbReference type="ARBA" id="ARBA00004236"/>
    </source>
</evidence>
<evidence type="ECO:0000313" key="8">
    <source>
        <dbReference type="EMBL" id="AEH07416.1"/>
    </source>
</evidence>
<organism evidence="8 9">
    <name type="scientific">Methanothermococcus okinawensis (strain DSM 14208 / JCM 11175 / IH1)</name>
    <dbReference type="NCBI Taxonomy" id="647113"/>
    <lineage>
        <taxon>Archaea</taxon>
        <taxon>Methanobacteriati</taxon>
        <taxon>Methanobacteriota</taxon>
        <taxon>Methanomada group</taxon>
        <taxon>Methanococci</taxon>
        <taxon>Methanococcales</taxon>
        <taxon>Methanococcaceae</taxon>
        <taxon>Methanothermococcus</taxon>
    </lineage>
</organism>
<comment type="subcellular location">
    <subcellularLocation>
        <location evidence="1">Cell membrane</location>
    </subcellularLocation>
</comment>
<keyword evidence="2" id="KW-1003">Cell membrane</keyword>
<accession>F8AK49</accession>
<keyword evidence="4 6" id="KW-1133">Transmembrane helix</keyword>
<feature type="transmembrane region" description="Helical" evidence="6">
    <location>
        <begin position="12"/>
        <end position="32"/>
    </location>
</feature>
<name>F8AK49_METOI</name>
<proteinExistence type="predicted"/>
<dbReference type="Pfam" id="PF13190">
    <property type="entry name" value="PDGLE"/>
    <property type="match status" value="1"/>
</dbReference>
<evidence type="ECO:0000256" key="6">
    <source>
        <dbReference type="SAM" id="Phobius"/>
    </source>
</evidence>